<evidence type="ECO:0000313" key="9">
    <source>
        <dbReference type="Proteomes" id="UP000095544"/>
    </source>
</evidence>
<evidence type="ECO:0000259" key="6">
    <source>
        <dbReference type="Pfam" id="PF04542"/>
    </source>
</evidence>
<dbReference type="GO" id="GO:0016987">
    <property type="term" value="F:sigma factor activity"/>
    <property type="evidence" value="ECO:0007669"/>
    <property type="project" value="UniProtKB-KW"/>
</dbReference>
<accession>A0A174AAL6</accession>
<evidence type="ECO:0000256" key="4">
    <source>
        <dbReference type="ARBA" id="ARBA00023163"/>
    </source>
</evidence>
<keyword evidence="3" id="KW-0731">Sigma factor</keyword>
<dbReference type="GO" id="GO:0006352">
    <property type="term" value="P:DNA-templated transcription initiation"/>
    <property type="evidence" value="ECO:0007669"/>
    <property type="project" value="InterPro"/>
</dbReference>
<protein>
    <submittedName>
        <fullName evidence="8">RNA polymerase sigma factor sigV</fullName>
    </submittedName>
</protein>
<feature type="compositionally biased region" description="Basic residues" evidence="5">
    <location>
        <begin position="165"/>
        <end position="175"/>
    </location>
</feature>
<dbReference type="Pfam" id="PF08281">
    <property type="entry name" value="Sigma70_r4_2"/>
    <property type="match status" value="1"/>
</dbReference>
<dbReference type="InterPro" id="IPR007627">
    <property type="entry name" value="RNA_pol_sigma70_r2"/>
</dbReference>
<dbReference type="InterPro" id="IPR039425">
    <property type="entry name" value="RNA_pol_sigma-70-like"/>
</dbReference>
<evidence type="ECO:0000256" key="2">
    <source>
        <dbReference type="ARBA" id="ARBA00023015"/>
    </source>
</evidence>
<dbReference type="Proteomes" id="UP000095544">
    <property type="component" value="Unassembled WGS sequence"/>
</dbReference>
<comment type="similarity">
    <text evidence="1">Belongs to the sigma-70 factor family. ECF subfamily.</text>
</comment>
<dbReference type="InterPro" id="IPR014284">
    <property type="entry name" value="RNA_pol_sigma-70_dom"/>
</dbReference>
<dbReference type="InterPro" id="IPR013324">
    <property type="entry name" value="RNA_pol_sigma_r3/r4-like"/>
</dbReference>
<dbReference type="Gene3D" id="1.10.1740.10">
    <property type="match status" value="1"/>
</dbReference>
<feature type="domain" description="RNA polymerase sigma factor 70 region 4 type 2" evidence="7">
    <location>
        <begin position="109"/>
        <end position="158"/>
    </location>
</feature>
<dbReference type="RefSeq" id="WP_070102313.1">
    <property type="nucleotide sequence ID" value="NZ_CABKUE010000006.1"/>
</dbReference>
<feature type="domain" description="RNA polymerase sigma-70 region 2" evidence="6">
    <location>
        <begin position="19"/>
        <end position="85"/>
    </location>
</feature>
<dbReference type="PANTHER" id="PTHR43133:SF51">
    <property type="entry name" value="RNA POLYMERASE SIGMA FACTOR"/>
    <property type="match status" value="1"/>
</dbReference>
<evidence type="ECO:0000256" key="5">
    <source>
        <dbReference type="SAM" id="MobiDB-lite"/>
    </source>
</evidence>
<dbReference type="CDD" id="cd06171">
    <property type="entry name" value="Sigma70_r4"/>
    <property type="match status" value="1"/>
</dbReference>
<dbReference type="STRING" id="39482.ERS852491_00660"/>
<reference evidence="8 9" key="1">
    <citation type="submission" date="2015-09" db="EMBL/GenBank/DDBJ databases">
        <authorList>
            <consortium name="Pathogen Informatics"/>
        </authorList>
    </citation>
    <scope>NUCLEOTIDE SEQUENCE [LARGE SCALE GENOMIC DNA]</scope>
    <source>
        <strain evidence="8 9">2789STDY5834876</strain>
    </source>
</reference>
<dbReference type="AlphaFoldDB" id="A0A174AAL6"/>
<organism evidence="8 9">
    <name type="scientific">Faecalicatena contorta</name>
    <dbReference type="NCBI Taxonomy" id="39482"/>
    <lineage>
        <taxon>Bacteria</taxon>
        <taxon>Bacillati</taxon>
        <taxon>Bacillota</taxon>
        <taxon>Clostridia</taxon>
        <taxon>Lachnospirales</taxon>
        <taxon>Lachnospiraceae</taxon>
        <taxon>Faecalicatena</taxon>
    </lineage>
</organism>
<dbReference type="OrthoDB" id="9782703at2"/>
<gene>
    <name evidence="8" type="primary">sigV_2</name>
    <name evidence="8" type="ORF">ERS852491_00660</name>
</gene>
<proteinExistence type="inferred from homology"/>
<sequence length="196" mass="22586">MEELVRKAKQKDPEAFTELMRLHMQSMYKVARAYLSSDEDAADAVQETILTCYEKLPLLKHDKYFKTWMTKILMRKCCDILKSQKVIDFNGKTAEQGACDKSFEELEWKEVIGLLDEKYRLIMVLYYVEGFQTGEIAQILDMNENTVRTRLKRGKEQMQDVYVKKSGRRKPHGRKTGVAAKAAGRGGNSGSRMEKG</sequence>
<dbReference type="InterPro" id="IPR013325">
    <property type="entry name" value="RNA_pol_sigma_r2"/>
</dbReference>
<dbReference type="NCBIfam" id="TIGR02937">
    <property type="entry name" value="sigma70-ECF"/>
    <property type="match status" value="1"/>
</dbReference>
<evidence type="ECO:0000256" key="1">
    <source>
        <dbReference type="ARBA" id="ARBA00010641"/>
    </source>
</evidence>
<dbReference type="SUPFAM" id="SSF88946">
    <property type="entry name" value="Sigma2 domain of RNA polymerase sigma factors"/>
    <property type="match status" value="1"/>
</dbReference>
<feature type="region of interest" description="Disordered" evidence="5">
    <location>
        <begin position="163"/>
        <end position="196"/>
    </location>
</feature>
<dbReference type="Pfam" id="PF04542">
    <property type="entry name" value="Sigma70_r2"/>
    <property type="match status" value="1"/>
</dbReference>
<dbReference type="PANTHER" id="PTHR43133">
    <property type="entry name" value="RNA POLYMERASE ECF-TYPE SIGMA FACTO"/>
    <property type="match status" value="1"/>
</dbReference>
<dbReference type="GO" id="GO:0003677">
    <property type="term" value="F:DNA binding"/>
    <property type="evidence" value="ECO:0007669"/>
    <property type="project" value="InterPro"/>
</dbReference>
<dbReference type="EMBL" id="CYZU01000004">
    <property type="protein sequence ID" value="CUN85263.1"/>
    <property type="molecule type" value="Genomic_DNA"/>
</dbReference>
<dbReference type="InterPro" id="IPR036388">
    <property type="entry name" value="WH-like_DNA-bd_sf"/>
</dbReference>
<dbReference type="InterPro" id="IPR013249">
    <property type="entry name" value="RNA_pol_sigma70_r4_t2"/>
</dbReference>
<evidence type="ECO:0000259" key="7">
    <source>
        <dbReference type="Pfam" id="PF08281"/>
    </source>
</evidence>
<evidence type="ECO:0000256" key="3">
    <source>
        <dbReference type="ARBA" id="ARBA00023082"/>
    </source>
</evidence>
<evidence type="ECO:0000313" key="8">
    <source>
        <dbReference type="EMBL" id="CUN85263.1"/>
    </source>
</evidence>
<name>A0A174AAL6_9FIRM</name>
<dbReference type="SUPFAM" id="SSF88659">
    <property type="entry name" value="Sigma3 and sigma4 domains of RNA polymerase sigma factors"/>
    <property type="match status" value="1"/>
</dbReference>
<keyword evidence="4" id="KW-0804">Transcription</keyword>
<keyword evidence="2" id="KW-0805">Transcription regulation</keyword>
<dbReference type="Gene3D" id="1.10.10.10">
    <property type="entry name" value="Winged helix-like DNA-binding domain superfamily/Winged helix DNA-binding domain"/>
    <property type="match status" value="1"/>
</dbReference>